<dbReference type="AlphaFoldDB" id="V8P4P5"/>
<protein>
    <submittedName>
        <fullName evidence="2">Mesencephalic astrocyte-derived neurotrophic factor</fullName>
    </submittedName>
</protein>
<dbReference type="Pfam" id="PF20145">
    <property type="entry name" value="ARMET_N"/>
    <property type="match status" value="1"/>
</dbReference>
<gene>
    <name evidence="2" type="primary">MANF</name>
    <name evidence="2" type="ORF">L345_04871</name>
</gene>
<accession>V8P4P5</accession>
<organism evidence="2 3">
    <name type="scientific">Ophiophagus hannah</name>
    <name type="common">King cobra</name>
    <name type="synonym">Naja hannah</name>
    <dbReference type="NCBI Taxonomy" id="8665"/>
    <lineage>
        <taxon>Eukaryota</taxon>
        <taxon>Metazoa</taxon>
        <taxon>Chordata</taxon>
        <taxon>Craniata</taxon>
        <taxon>Vertebrata</taxon>
        <taxon>Euteleostomi</taxon>
        <taxon>Lepidosauria</taxon>
        <taxon>Squamata</taxon>
        <taxon>Bifurcata</taxon>
        <taxon>Unidentata</taxon>
        <taxon>Episquamata</taxon>
        <taxon>Toxicofera</taxon>
        <taxon>Serpentes</taxon>
        <taxon>Colubroidea</taxon>
        <taxon>Elapidae</taxon>
        <taxon>Elapinae</taxon>
        <taxon>Ophiophagus</taxon>
    </lineage>
</organism>
<evidence type="ECO:0000313" key="3">
    <source>
        <dbReference type="Proteomes" id="UP000018936"/>
    </source>
</evidence>
<feature type="non-terminal residue" evidence="2">
    <location>
        <position position="1"/>
    </location>
</feature>
<evidence type="ECO:0000313" key="2">
    <source>
        <dbReference type="EMBL" id="ETE69315.1"/>
    </source>
</evidence>
<dbReference type="InterPro" id="IPR045332">
    <property type="entry name" value="ARMET_N"/>
</dbReference>
<dbReference type="Gene3D" id="1.10.225.10">
    <property type="entry name" value="Saposin-like"/>
    <property type="match status" value="1"/>
</dbReference>
<keyword evidence="3" id="KW-1185">Reference proteome</keyword>
<comment type="caution">
    <text evidence="2">The sequence shown here is derived from an EMBL/GenBank/DDBJ whole genome shotgun (WGS) entry which is preliminary data.</text>
</comment>
<dbReference type="EMBL" id="AZIM01000791">
    <property type="protein sequence ID" value="ETE69315.1"/>
    <property type="molecule type" value="Genomic_DNA"/>
</dbReference>
<reference evidence="2 3" key="1">
    <citation type="journal article" date="2013" name="Proc. Natl. Acad. Sci. U.S.A.">
        <title>The king cobra genome reveals dynamic gene evolution and adaptation in the snake venom system.</title>
        <authorList>
            <person name="Vonk F.J."/>
            <person name="Casewell N.R."/>
            <person name="Henkel C.V."/>
            <person name="Heimberg A.M."/>
            <person name="Jansen H.J."/>
            <person name="McCleary R.J."/>
            <person name="Kerkkamp H.M."/>
            <person name="Vos R.A."/>
            <person name="Guerreiro I."/>
            <person name="Calvete J.J."/>
            <person name="Wuster W."/>
            <person name="Woods A.E."/>
            <person name="Logan J.M."/>
            <person name="Harrison R.A."/>
            <person name="Castoe T.A."/>
            <person name="de Koning A.P."/>
            <person name="Pollock D.D."/>
            <person name="Yandell M."/>
            <person name="Calderon D."/>
            <person name="Renjifo C."/>
            <person name="Currier R.B."/>
            <person name="Salgado D."/>
            <person name="Pla D."/>
            <person name="Sanz L."/>
            <person name="Hyder A.S."/>
            <person name="Ribeiro J.M."/>
            <person name="Arntzen J.W."/>
            <person name="van den Thillart G.E."/>
            <person name="Boetzer M."/>
            <person name="Pirovano W."/>
            <person name="Dirks R.P."/>
            <person name="Spaink H.P."/>
            <person name="Duboule D."/>
            <person name="McGlinn E."/>
            <person name="Kini R.M."/>
            <person name="Richardson M.K."/>
        </authorList>
    </citation>
    <scope>NUCLEOTIDE SEQUENCE</scope>
    <source>
        <tissue evidence="2">Blood</tissue>
    </source>
</reference>
<proteinExistence type="predicted"/>
<sequence length="209" mass="24300">MKQLDCTCFYYVNCFEELQQQTLLDRLKEDLSQGNVFGSHYLLGYDDKMIGARGIQGEVWRKTAGNRWSDFTVLIITTQYPSQWIHEQEKIGPKKLFDPAPHALHFAETAILCKRETTKYVLSFLGMQYCAPLEKEVEFTANKAKDTHFCHYTTAISDAASQINEVLKLLRHHVLVEKLKKNIKQICKLNYDKETDLLATESKNQKFRK</sequence>
<feature type="domain" description="ARMET N-terminal" evidence="1">
    <location>
        <begin position="141"/>
        <end position="194"/>
    </location>
</feature>
<dbReference type="Proteomes" id="UP000018936">
    <property type="component" value="Unassembled WGS sequence"/>
</dbReference>
<evidence type="ECO:0000259" key="1">
    <source>
        <dbReference type="Pfam" id="PF20145"/>
    </source>
</evidence>
<name>V8P4P5_OPHHA</name>
<feature type="non-terminal residue" evidence="2">
    <location>
        <position position="209"/>
    </location>
</feature>